<keyword evidence="2" id="KW-0238">DNA-binding</keyword>
<dbReference type="Pfam" id="PF12625">
    <property type="entry name" value="Arabinose_bd"/>
    <property type="match status" value="1"/>
</dbReference>
<keyword evidence="1" id="KW-0805">Transcription regulation</keyword>
<evidence type="ECO:0000256" key="2">
    <source>
        <dbReference type="ARBA" id="ARBA00023125"/>
    </source>
</evidence>
<reference evidence="5 6" key="1">
    <citation type="submission" date="2019-02" db="EMBL/GenBank/DDBJ databases">
        <title>Polymorphobacter sp. isolated from the lake at the Tibet of China.</title>
        <authorList>
            <person name="Li A."/>
        </authorList>
    </citation>
    <scope>NUCLEOTIDE SEQUENCE [LARGE SCALE GENOMIC DNA]</scope>
    <source>
        <strain evidence="5 6">DJ1R-1</strain>
    </source>
</reference>
<dbReference type="Gene3D" id="1.10.10.60">
    <property type="entry name" value="Homeodomain-like"/>
    <property type="match status" value="1"/>
</dbReference>
<accession>A0A4Y9ENA5</accession>
<evidence type="ECO:0000256" key="3">
    <source>
        <dbReference type="ARBA" id="ARBA00023163"/>
    </source>
</evidence>
<evidence type="ECO:0000256" key="1">
    <source>
        <dbReference type="ARBA" id="ARBA00023015"/>
    </source>
</evidence>
<dbReference type="OrthoDB" id="9805730at2"/>
<dbReference type="EMBL" id="SIHO01000002">
    <property type="protein sequence ID" value="TFU03555.1"/>
    <property type="molecule type" value="Genomic_DNA"/>
</dbReference>
<dbReference type="Proteomes" id="UP000297737">
    <property type="component" value="Unassembled WGS sequence"/>
</dbReference>
<dbReference type="SMART" id="SM00342">
    <property type="entry name" value="HTH_ARAC"/>
    <property type="match status" value="1"/>
</dbReference>
<dbReference type="PANTHER" id="PTHR47894">
    <property type="entry name" value="HTH-TYPE TRANSCRIPTIONAL REGULATOR GADX"/>
    <property type="match status" value="1"/>
</dbReference>
<keyword evidence="3" id="KW-0804">Transcription</keyword>
<dbReference type="GO" id="GO:0000976">
    <property type="term" value="F:transcription cis-regulatory region binding"/>
    <property type="evidence" value="ECO:0007669"/>
    <property type="project" value="TreeGrafter"/>
</dbReference>
<dbReference type="AlphaFoldDB" id="A0A4Y9ENA5"/>
<dbReference type="InterPro" id="IPR009057">
    <property type="entry name" value="Homeodomain-like_sf"/>
</dbReference>
<name>A0A4Y9ENA5_9SPHN</name>
<dbReference type="PROSITE" id="PS01124">
    <property type="entry name" value="HTH_ARAC_FAMILY_2"/>
    <property type="match status" value="1"/>
</dbReference>
<evidence type="ECO:0000259" key="4">
    <source>
        <dbReference type="PROSITE" id="PS01124"/>
    </source>
</evidence>
<dbReference type="Pfam" id="PF12833">
    <property type="entry name" value="HTH_18"/>
    <property type="match status" value="1"/>
</dbReference>
<dbReference type="PANTHER" id="PTHR47894:SF1">
    <property type="entry name" value="HTH-TYPE TRANSCRIPTIONAL REGULATOR VQSM"/>
    <property type="match status" value="1"/>
</dbReference>
<organism evidence="5 6">
    <name type="scientific">Glacieibacterium arshaanense</name>
    <dbReference type="NCBI Taxonomy" id="2511025"/>
    <lineage>
        <taxon>Bacteria</taxon>
        <taxon>Pseudomonadati</taxon>
        <taxon>Pseudomonadota</taxon>
        <taxon>Alphaproteobacteria</taxon>
        <taxon>Sphingomonadales</taxon>
        <taxon>Sphingosinicellaceae</taxon>
        <taxon>Glacieibacterium</taxon>
    </lineage>
</organism>
<proteinExistence type="predicted"/>
<dbReference type="GO" id="GO:0003700">
    <property type="term" value="F:DNA-binding transcription factor activity"/>
    <property type="evidence" value="ECO:0007669"/>
    <property type="project" value="InterPro"/>
</dbReference>
<comment type="caution">
    <text evidence="5">The sequence shown here is derived from an EMBL/GenBank/DDBJ whole genome shotgun (WGS) entry which is preliminary data.</text>
</comment>
<dbReference type="RefSeq" id="WP_135246147.1">
    <property type="nucleotide sequence ID" value="NZ_SIHO01000002.1"/>
</dbReference>
<dbReference type="InterPro" id="IPR018060">
    <property type="entry name" value="HTH_AraC"/>
</dbReference>
<dbReference type="SUPFAM" id="SSF46689">
    <property type="entry name" value="Homeodomain-like"/>
    <property type="match status" value="1"/>
</dbReference>
<sequence length="378" mass="40535">MGSRTHTNASGADAGLDPGAAAELAQILTQLGPVADRLGSRAVIAQYEADIGDPALTRRGTSIAGSTGPLPRFLPVRDILRINFNMHGLVPAVAVPNRFARSVRMPTDDNLASTVPYAPTLRAALNLVARYGDAAVPWYRRSVRRAGNALHISYGPIVPLGRIEPLATEIALATIHRIVETFVGDRIANARIHFARAPVSDPLVLAGRFSCPIEVGGDDNFMAIPAPWGDMPSPYHDPHAWAEGEARCDADIRLLTAAPLVSRVRAHVEPALDGGHVALLAETARHLGISARSLVRALAHAGTTHHAIVDDARKARALDLLAKPRLPMPEIAEQLGFTDQSNFGRKCRAWFGDSPGRLRERLVAMQPTEALHSRLGAN</sequence>
<feature type="domain" description="HTH araC/xylS-type" evidence="4">
    <location>
        <begin position="262"/>
        <end position="361"/>
    </location>
</feature>
<keyword evidence="6" id="KW-1185">Reference proteome</keyword>
<dbReference type="InterPro" id="IPR032687">
    <property type="entry name" value="AraC-type_N"/>
</dbReference>
<evidence type="ECO:0000313" key="6">
    <source>
        <dbReference type="Proteomes" id="UP000297737"/>
    </source>
</evidence>
<dbReference type="GO" id="GO:0005829">
    <property type="term" value="C:cytosol"/>
    <property type="evidence" value="ECO:0007669"/>
    <property type="project" value="TreeGrafter"/>
</dbReference>
<protein>
    <submittedName>
        <fullName evidence="5">AraC family transcriptional regulator</fullName>
    </submittedName>
</protein>
<gene>
    <name evidence="5" type="ORF">EUV02_10360</name>
</gene>
<evidence type="ECO:0000313" key="5">
    <source>
        <dbReference type="EMBL" id="TFU03555.1"/>
    </source>
</evidence>